<protein>
    <submittedName>
        <fullName evidence="1">Uncharacterized protein</fullName>
    </submittedName>
</protein>
<reference evidence="1" key="2">
    <citation type="journal article" date="2022" name="Hortic Res">
        <title>The genome of Dioscorea zingiberensis sheds light on the biosynthesis, origin and evolution of the medicinally important diosgenin saponins.</title>
        <authorList>
            <person name="Li Y."/>
            <person name="Tan C."/>
            <person name="Li Z."/>
            <person name="Guo J."/>
            <person name="Li S."/>
            <person name="Chen X."/>
            <person name="Wang C."/>
            <person name="Dai X."/>
            <person name="Yang H."/>
            <person name="Song W."/>
            <person name="Hou L."/>
            <person name="Xu J."/>
            <person name="Tong Z."/>
            <person name="Xu A."/>
            <person name="Yuan X."/>
            <person name="Wang W."/>
            <person name="Yang Q."/>
            <person name="Chen L."/>
            <person name="Sun Z."/>
            <person name="Wang K."/>
            <person name="Pan B."/>
            <person name="Chen J."/>
            <person name="Bao Y."/>
            <person name="Liu F."/>
            <person name="Qi X."/>
            <person name="Gang D.R."/>
            <person name="Wen J."/>
            <person name="Li J."/>
        </authorList>
    </citation>
    <scope>NUCLEOTIDE SEQUENCE</scope>
    <source>
        <strain evidence="1">Dzin_1.0</strain>
    </source>
</reference>
<evidence type="ECO:0000313" key="2">
    <source>
        <dbReference type="Proteomes" id="UP001085076"/>
    </source>
</evidence>
<dbReference type="AlphaFoldDB" id="A0A9D5H9E6"/>
<dbReference type="OrthoDB" id="1304043at2759"/>
<comment type="caution">
    <text evidence="1">The sequence shown here is derived from an EMBL/GenBank/DDBJ whole genome shotgun (WGS) entry which is preliminary data.</text>
</comment>
<sequence>MSVIKRECHELLRSTTSNMKCHRMVEVEAVAEHVGEEMTTNGVIRMKVLMTRHQLRQVLKGGGGVGVSGDGGAQPTCAVTAALERRLHGMRRRHVKRVDCSKGRLRRRTWRPALQSIPEDSDHIDQLIKWKLKVCMFWFGSLAFDHIDEFGFLCIETFG</sequence>
<dbReference type="Proteomes" id="UP001085076">
    <property type="component" value="Miscellaneous, Linkage group lg07"/>
</dbReference>
<name>A0A9D5H9E6_9LILI</name>
<organism evidence="1 2">
    <name type="scientific">Dioscorea zingiberensis</name>
    <dbReference type="NCBI Taxonomy" id="325984"/>
    <lineage>
        <taxon>Eukaryota</taxon>
        <taxon>Viridiplantae</taxon>
        <taxon>Streptophyta</taxon>
        <taxon>Embryophyta</taxon>
        <taxon>Tracheophyta</taxon>
        <taxon>Spermatophyta</taxon>
        <taxon>Magnoliopsida</taxon>
        <taxon>Liliopsida</taxon>
        <taxon>Dioscoreales</taxon>
        <taxon>Dioscoreaceae</taxon>
        <taxon>Dioscorea</taxon>
    </lineage>
</organism>
<reference evidence="1" key="1">
    <citation type="submission" date="2021-03" db="EMBL/GenBank/DDBJ databases">
        <authorList>
            <person name="Li Z."/>
            <person name="Yang C."/>
        </authorList>
    </citation>
    <scope>NUCLEOTIDE SEQUENCE</scope>
    <source>
        <strain evidence="1">Dzin_1.0</strain>
        <tissue evidence="1">Leaf</tissue>
    </source>
</reference>
<proteinExistence type="predicted"/>
<accession>A0A9D5H9E6</accession>
<dbReference type="EMBL" id="JAGGNH010000007">
    <property type="protein sequence ID" value="KAJ0967893.1"/>
    <property type="molecule type" value="Genomic_DNA"/>
</dbReference>
<evidence type="ECO:0000313" key="1">
    <source>
        <dbReference type="EMBL" id="KAJ0967893.1"/>
    </source>
</evidence>
<gene>
    <name evidence="1" type="ORF">J5N97_024810</name>
</gene>
<keyword evidence="2" id="KW-1185">Reference proteome</keyword>